<sequence length="99" mass="10930">MKNFTKKALLTIAIVSSAHIAVAQQLPPQKVLNDLTAEQIKEINALGGIPNQEVVSPVYDFKLSKILTPAQLTTYNQKKDGPRHQSPNGVNYQFNIDSK</sequence>
<feature type="compositionally biased region" description="Polar residues" evidence="1">
    <location>
        <begin position="85"/>
        <end position="99"/>
    </location>
</feature>
<keyword evidence="4" id="KW-1185">Reference proteome</keyword>
<feature type="region of interest" description="Disordered" evidence="1">
    <location>
        <begin position="75"/>
        <end position="99"/>
    </location>
</feature>
<evidence type="ECO:0000313" key="3">
    <source>
        <dbReference type="EMBL" id="WZW87574.1"/>
    </source>
</evidence>
<evidence type="ECO:0008006" key="5">
    <source>
        <dbReference type="Google" id="ProtNLM"/>
    </source>
</evidence>
<accession>A0ABZ3BZL2</accession>
<gene>
    <name evidence="3" type="ORF">WMO13_09415</name>
</gene>
<proteinExistence type="predicted"/>
<dbReference type="Proteomes" id="UP001449178">
    <property type="component" value="Chromosome"/>
</dbReference>
<feature type="chain" id="PRO_5046960899" description="SmpA / OmlA family protein" evidence="2">
    <location>
        <begin position="24"/>
        <end position="99"/>
    </location>
</feature>
<dbReference type="RefSeq" id="WP_026879523.1">
    <property type="nucleotide sequence ID" value="NZ_CP150637.1"/>
</dbReference>
<evidence type="ECO:0000313" key="4">
    <source>
        <dbReference type="Proteomes" id="UP001449178"/>
    </source>
</evidence>
<dbReference type="EMBL" id="CP150637">
    <property type="protein sequence ID" value="WZW87574.1"/>
    <property type="molecule type" value="Genomic_DNA"/>
</dbReference>
<organism evidence="3 4">
    <name type="scientific">Ignatzschineria larvae DSM 13226</name>
    <dbReference type="NCBI Taxonomy" id="1111732"/>
    <lineage>
        <taxon>Bacteria</taxon>
        <taxon>Pseudomonadati</taxon>
        <taxon>Pseudomonadota</taxon>
        <taxon>Gammaproteobacteria</taxon>
        <taxon>Cardiobacteriales</taxon>
        <taxon>Ignatzschineriaceae</taxon>
        <taxon>Ignatzschineria</taxon>
    </lineage>
</organism>
<name>A0ABZ3BZL2_9GAMM</name>
<protein>
    <recommendedName>
        <fullName evidence="5">SmpA / OmlA family protein</fullName>
    </recommendedName>
</protein>
<keyword evidence="2" id="KW-0732">Signal</keyword>
<reference evidence="3 4" key="1">
    <citation type="submission" date="2024-03" db="EMBL/GenBank/DDBJ databases">
        <title>Complete Genome Sequence and Annotation of Ignatzschineria larvae DSM 13226.</title>
        <authorList>
            <person name="Cantrell E."/>
            <person name="Burcham Z.M."/>
        </authorList>
    </citation>
    <scope>NUCLEOTIDE SEQUENCE [LARGE SCALE GENOMIC DNA]</scope>
    <source>
        <strain evidence="3 4">DSM 13226</strain>
    </source>
</reference>
<evidence type="ECO:0000256" key="2">
    <source>
        <dbReference type="SAM" id="SignalP"/>
    </source>
</evidence>
<feature type="signal peptide" evidence="2">
    <location>
        <begin position="1"/>
        <end position="23"/>
    </location>
</feature>
<evidence type="ECO:0000256" key="1">
    <source>
        <dbReference type="SAM" id="MobiDB-lite"/>
    </source>
</evidence>